<dbReference type="InParanoid" id="A0A218Z833"/>
<keyword evidence="3" id="KW-1185">Reference proteome</keyword>
<feature type="compositionally biased region" description="Basic and acidic residues" evidence="1">
    <location>
        <begin position="366"/>
        <end position="379"/>
    </location>
</feature>
<feature type="region of interest" description="Disordered" evidence="1">
    <location>
        <begin position="181"/>
        <end position="299"/>
    </location>
</feature>
<dbReference type="OrthoDB" id="10071890at2759"/>
<dbReference type="Proteomes" id="UP000242519">
    <property type="component" value="Unassembled WGS sequence"/>
</dbReference>
<evidence type="ECO:0000313" key="3">
    <source>
        <dbReference type="Proteomes" id="UP000242519"/>
    </source>
</evidence>
<reference evidence="2 3" key="1">
    <citation type="submission" date="2017-04" db="EMBL/GenBank/DDBJ databases">
        <title>Draft genome sequence of Marssonina coronaria NL1: causal agent of apple blotch.</title>
        <authorList>
            <person name="Cheng Q."/>
        </authorList>
    </citation>
    <scope>NUCLEOTIDE SEQUENCE [LARGE SCALE GENOMIC DNA]</scope>
    <source>
        <strain evidence="2 3">NL1</strain>
    </source>
</reference>
<dbReference type="AlphaFoldDB" id="A0A218Z833"/>
<proteinExistence type="predicted"/>
<dbReference type="EMBL" id="MZNU01000133">
    <property type="protein sequence ID" value="OWP04148.1"/>
    <property type="molecule type" value="Genomic_DNA"/>
</dbReference>
<feature type="region of interest" description="Disordered" evidence="1">
    <location>
        <begin position="1"/>
        <end position="35"/>
    </location>
</feature>
<sequence length="462" mass="49897">MSDHARRAATSCGGRLSPHHAGLPQARPRIQAGREDRRRFLVGARRVARPLHTVAVRVPVRRSRSGAPAPPTRRQTREAQDAVLPPPGLIGRPPISAKARSRAWARVVERSRSFRLGLGPLTLTLTLRPDRPVCKTVSFCRGSIGAYRVPTTSCWRHGTRGAGLAMLTVRLLHLAGDDAVARGQAPRGERKARNSVSRRTLSPPCLRGPGVQGDDGEGGKGAPCRRAPIPESHESKSPRVQESKSPRVQESKSPRVPRDLAAPHRDTRTNRCPDDWTLPLHCSPSPSAPTGKTPHGGPSQLVRLVAGRHSRLRKGVSLARGQLDMLPGGVSRADDGSRIAVIMPAGCRRRGCPGPLGRPGTWDMGRGTRDAGRGTRDAGRGMWDVGRGTWDVGRRGEEMNNHLGAVFTIDSSDSRASHVEAEDARASCKGLCSNVPCESLQTHSLSLLRHERDASDADFDDL</sequence>
<gene>
    <name evidence="2" type="ORF">B2J93_5969</name>
</gene>
<protein>
    <submittedName>
        <fullName evidence="2">Uncharacterized protein</fullName>
    </submittedName>
</protein>
<evidence type="ECO:0000256" key="1">
    <source>
        <dbReference type="SAM" id="MobiDB-lite"/>
    </source>
</evidence>
<comment type="caution">
    <text evidence="2">The sequence shown here is derived from an EMBL/GenBank/DDBJ whole genome shotgun (WGS) entry which is preliminary data.</text>
</comment>
<feature type="region of interest" description="Disordered" evidence="1">
    <location>
        <begin position="352"/>
        <end position="382"/>
    </location>
</feature>
<feature type="region of interest" description="Disordered" evidence="1">
    <location>
        <begin position="59"/>
        <end position="94"/>
    </location>
</feature>
<evidence type="ECO:0000313" key="2">
    <source>
        <dbReference type="EMBL" id="OWP04148.1"/>
    </source>
</evidence>
<accession>A0A218Z833</accession>
<name>A0A218Z833_9HELO</name>
<organism evidence="2 3">
    <name type="scientific">Diplocarpon coronariae</name>
    <dbReference type="NCBI Taxonomy" id="2795749"/>
    <lineage>
        <taxon>Eukaryota</taxon>
        <taxon>Fungi</taxon>
        <taxon>Dikarya</taxon>
        <taxon>Ascomycota</taxon>
        <taxon>Pezizomycotina</taxon>
        <taxon>Leotiomycetes</taxon>
        <taxon>Helotiales</taxon>
        <taxon>Drepanopezizaceae</taxon>
        <taxon>Diplocarpon</taxon>
    </lineage>
</organism>
<feature type="compositionally biased region" description="Basic and acidic residues" evidence="1">
    <location>
        <begin position="231"/>
        <end position="274"/>
    </location>
</feature>